<dbReference type="Proteomes" id="UP000830434">
    <property type="component" value="Chromosome"/>
</dbReference>
<sequence length="194" mass="21134">MSRSSGTTLGSVVESAIRCGIVTVFGEGVRRRNPGAVVNAVFAFTGTYLPDAVERLFDVEFRAWQRVYAGGAMLAHAVGMLGPYDDTWWWDHVTHTLSTTILAGFVHAAADRRGRDPAPRVFAVVVVAGLFWELLEYVIHAVSRRLGIEPILVSYSAQDTLLDLVFDVLGATLVLVFGDRLLGNFAPDAEPRDG</sequence>
<organism evidence="1 2">
    <name type="scientific">Halorussus gelatinilyticus</name>
    <dbReference type="NCBI Taxonomy" id="2937524"/>
    <lineage>
        <taxon>Archaea</taxon>
        <taxon>Methanobacteriati</taxon>
        <taxon>Methanobacteriota</taxon>
        <taxon>Stenosarchaea group</taxon>
        <taxon>Halobacteria</taxon>
        <taxon>Halobacteriales</taxon>
        <taxon>Haladaptataceae</taxon>
        <taxon>Halorussus</taxon>
    </lineage>
</organism>
<dbReference type="InterPro" id="IPR014509">
    <property type="entry name" value="YjdF-like"/>
</dbReference>
<protein>
    <recommendedName>
        <fullName evidence="3">DUF2238 domain-containing protein</fullName>
    </recommendedName>
</protein>
<reference evidence="1" key="1">
    <citation type="submission" date="2022-04" db="EMBL/GenBank/DDBJ databases">
        <title>Diverse halophilic archaea isolated from saline environments.</title>
        <authorList>
            <person name="Cui H.-L."/>
        </authorList>
    </citation>
    <scope>NUCLEOTIDE SEQUENCE</scope>
    <source>
        <strain evidence="1">XZYJT40</strain>
    </source>
</reference>
<keyword evidence="2" id="KW-1185">Reference proteome</keyword>
<evidence type="ECO:0000313" key="1">
    <source>
        <dbReference type="EMBL" id="UPW00554.1"/>
    </source>
</evidence>
<dbReference type="AlphaFoldDB" id="A0A8U0IJZ3"/>
<dbReference type="GeneID" id="72188243"/>
<evidence type="ECO:0008006" key="3">
    <source>
        <dbReference type="Google" id="ProtNLM"/>
    </source>
</evidence>
<accession>A0A8U0IJZ3</accession>
<dbReference type="KEGG" id="haxz:M0R88_00270"/>
<evidence type="ECO:0000313" key="2">
    <source>
        <dbReference type="Proteomes" id="UP000830434"/>
    </source>
</evidence>
<gene>
    <name evidence="1" type="ORF">M0R88_00270</name>
</gene>
<dbReference type="EMBL" id="CP096658">
    <property type="protein sequence ID" value="UPW00554.1"/>
    <property type="molecule type" value="Genomic_DNA"/>
</dbReference>
<proteinExistence type="predicted"/>
<dbReference type="RefSeq" id="WP_248654965.1">
    <property type="nucleotide sequence ID" value="NZ_CP096658.1"/>
</dbReference>
<dbReference type="Pfam" id="PF09997">
    <property type="entry name" value="DUF2238"/>
    <property type="match status" value="1"/>
</dbReference>
<name>A0A8U0IJZ3_9EURY</name>